<feature type="modified residue" description="4-aspartylphosphate" evidence="6">
    <location>
        <position position="1416"/>
    </location>
</feature>
<gene>
    <name evidence="13" type="ORF">KEM10_13955</name>
</gene>
<dbReference type="InterPro" id="IPR005467">
    <property type="entry name" value="His_kinase_dom"/>
</dbReference>
<feature type="domain" description="Histidine kinase" evidence="9">
    <location>
        <begin position="1118"/>
        <end position="1343"/>
    </location>
</feature>
<feature type="domain" description="Response regulatory" evidence="10">
    <location>
        <begin position="1367"/>
        <end position="1483"/>
    </location>
</feature>
<evidence type="ECO:0000256" key="5">
    <source>
        <dbReference type="ARBA" id="ARBA00022777"/>
    </source>
</evidence>
<feature type="domain" description="PAS" evidence="11">
    <location>
        <begin position="816"/>
        <end position="862"/>
    </location>
</feature>
<dbReference type="Gene3D" id="3.30.565.10">
    <property type="entry name" value="Histidine kinase-like ATPase, C-terminal domain"/>
    <property type="match status" value="1"/>
</dbReference>
<dbReference type="Pfam" id="PF13188">
    <property type="entry name" value="PAS_8"/>
    <property type="match status" value="1"/>
</dbReference>
<dbReference type="PROSITE" id="PS50113">
    <property type="entry name" value="PAC"/>
    <property type="match status" value="2"/>
</dbReference>
<evidence type="ECO:0000256" key="3">
    <source>
        <dbReference type="ARBA" id="ARBA00022553"/>
    </source>
</evidence>
<sequence length="1588" mass="182965">MFTYKRLLKVIIFLYLLISSSYAQLNIIEKKKTNHTQKIVIAAETNYLPFSFVNENGKPDGFSIELFKAAAKAVDLDVEIELGIWSDNLEDLQNGIVDAIPIMAKTPDREDRFDFSNPYYSMTGTAFVRSNEASIRQFDDIEGKHLLVMEKDNGHEYLLRENLTDNIVTTVSHQEAFRVLDSGKYDAVIAQRIVGLKILDQLQLKNIEPVKFSLPNYYGDFCFAVNKGDLILLEKLNKGLLKIVDNGQYNQIHNKWFSINNTSPLSYQEILKIILIVLAIVIVFGSALTIYLLRNSVDKKTKLLKTEIEKHKDTLMKLQYQNNLQELTENVTKVGGWFFNAENNRLSVTNGLYQILELDKNQKTLSNLDEFVSLFSDKYRNLLLSKIEDVLDGEPDFSIKLEYNTNNLSRKWFNVIGKTRRENGKVKIIYGNVHDYTERIVGEEKKQKSELLYRLIFDQNPFPMFIYDQKTLKFLNVNDTACRKYGYKKSTFLELAFEDLLPKDQYLTIKEDIELSKNTMNYQTTARRHRLKNGCEIIVDTYSHPFQLEGPSARLVVVNDITEKKKALEQIKISEERLNFSQVTANMGSWMKNLQSGEFSCSKNFINLLQLSDYKKIENVIDIFGNVHHDDVYLFDGVNWNNVLMKRKSMNLRCVGSDDKIRWMQSDLEGQYEEGKLVEVSGVLIDITEKKIAEKKLLQQNEKLKSIINSIPDKIFVHNFDGVFLEAYTSDPSGFIQPKSKFIGTNLKDVFGEENGQLNIDKIRECIQYQQLVKHEFSPVIKGKVMHLEVRTVPYMKKKAIRFVRDVTDRVEKEYEIQKLSLAVEQSPVSVEITDLDFNISYVNNAFIHKTGYSRDELIGSNPRLLKSGIHKKEYYERLYKTILSGESWTGEIQNKTKEGKLLWEHMTITPIKNTQGDVLNYMAIKQDVTKRKEYEQLILKLNESLEDKVNERTKQLTELNNKLTEEIDIRSQIEDALLTKTEELESFFSLTLDFLCIGKISGVFVKINNAWIRQLGYAYTELEGHNVLEFIHEDDLDMTKQALRQLSDKEEVRNHISRFRNKKGEYRYLDWHAASLNESIYAAARDITEQKEYEKNLLRAQEEAFRANNAKSEFLANMSHEIRTPMNAILGYSNLLSISVEDKKQKRFLNSIITSGNSLLNLINDILDLSKVEAGKIELVPDYVELTLFFKEFERIFSLAAQEKGLELDIDINAPSGISVLIDSSRLRQIIINLLGNSIKFTDNGSVSLIVMVKNSKKPISSNKNLVDLFIEISDTGIGIPPEFVDNIFKSFIQLKDFHSKGGTGLGLAICKQLVDLMGGEIELESELGKGSVFRVTFKNIPQKLYTPSKINEPVNPLHVEFEAATIMLVDDIDENRQFIKDALDDSKIEVIEAESASKAMTLLKFHTPDLFIIDIRMPGIDGHVLNKEIKKDDRFKNTPVYAYSASVMLEQEKMIKVGDFTGLLFKPLTLQDLYIALIKHLPFKQKVNEVKELVQNKTDNKIEKKEVLLEILRKDFSKRYESFKLRQPIDEIRKFGIDLKETGKIHNYEELTMLGEDLESSANSFDIEKIISLLKAYENITQKLIE</sequence>
<dbReference type="InterPro" id="IPR003594">
    <property type="entry name" value="HATPase_dom"/>
</dbReference>
<accession>A0ABS5JX44</accession>
<evidence type="ECO:0000256" key="2">
    <source>
        <dbReference type="ARBA" id="ARBA00012438"/>
    </source>
</evidence>
<dbReference type="SUPFAM" id="SSF53850">
    <property type="entry name" value="Periplasmic binding protein-like II"/>
    <property type="match status" value="1"/>
</dbReference>
<feature type="coiled-coil region" evidence="7">
    <location>
        <begin position="932"/>
        <end position="967"/>
    </location>
</feature>
<dbReference type="InterPro" id="IPR001789">
    <property type="entry name" value="Sig_transdc_resp-reg_receiver"/>
</dbReference>
<dbReference type="EMBL" id="JAGUCO010000010">
    <property type="protein sequence ID" value="MBS2099394.1"/>
    <property type="molecule type" value="Genomic_DNA"/>
</dbReference>
<dbReference type="SMART" id="SM00086">
    <property type="entry name" value="PAC"/>
    <property type="match status" value="4"/>
</dbReference>
<dbReference type="Gene3D" id="3.30.450.20">
    <property type="entry name" value="PAS domain"/>
    <property type="match status" value="6"/>
</dbReference>
<dbReference type="CDD" id="cd00130">
    <property type="entry name" value="PAS"/>
    <property type="match status" value="3"/>
</dbReference>
<dbReference type="InterPro" id="IPR013655">
    <property type="entry name" value="PAS_fold_3"/>
</dbReference>
<evidence type="ECO:0000259" key="11">
    <source>
        <dbReference type="PROSITE" id="PS50112"/>
    </source>
</evidence>
<name>A0ABS5JX44_9BACT</name>
<keyword evidence="8" id="KW-0472">Membrane</keyword>
<evidence type="ECO:0000256" key="1">
    <source>
        <dbReference type="ARBA" id="ARBA00000085"/>
    </source>
</evidence>
<dbReference type="SMART" id="SM00091">
    <property type="entry name" value="PAS"/>
    <property type="match status" value="4"/>
</dbReference>
<feature type="domain" description="PAC" evidence="12">
    <location>
        <begin position="648"/>
        <end position="699"/>
    </location>
</feature>
<dbReference type="InterPro" id="IPR000700">
    <property type="entry name" value="PAS-assoc_C"/>
</dbReference>
<keyword evidence="8" id="KW-0812">Transmembrane</keyword>
<keyword evidence="8" id="KW-1133">Transmembrane helix</keyword>
<dbReference type="SMART" id="SM00388">
    <property type="entry name" value="HisKA"/>
    <property type="match status" value="1"/>
</dbReference>
<dbReference type="PRINTS" id="PR00344">
    <property type="entry name" value="BCTRLSENSOR"/>
</dbReference>
<comment type="caution">
    <text evidence="13">The sequence shown here is derived from an EMBL/GenBank/DDBJ whole genome shotgun (WGS) entry which is preliminary data.</text>
</comment>
<reference evidence="13 14" key="1">
    <citation type="journal article" date="2015" name="Int. J. Syst. Evol. Microbiol.">
        <title>Carboxylicivirga linearis sp. nov., isolated from a sea cucumber culture pond.</title>
        <authorList>
            <person name="Wang F.Q."/>
            <person name="Zhou Y.X."/>
            <person name="Lin X.Z."/>
            <person name="Chen G.J."/>
            <person name="Du Z.J."/>
        </authorList>
    </citation>
    <scope>NUCLEOTIDE SEQUENCE [LARGE SCALE GENOMIC DNA]</scope>
    <source>
        <strain evidence="13 14">FB218</strain>
    </source>
</reference>
<dbReference type="NCBIfam" id="TIGR00229">
    <property type="entry name" value="sensory_box"/>
    <property type="match status" value="3"/>
</dbReference>
<evidence type="ECO:0000256" key="7">
    <source>
        <dbReference type="SAM" id="Coils"/>
    </source>
</evidence>
<dbReference type="PROSITE" id="PS50112">
    <property type="entry name" value="PAS"/>
    <property type="match status" value="2"/>
</dbReference>
<dbReference type="Pfam" id="PF02518">
    <property type="entry name" value="HATPase_c"/>
    <property type="match status" value="1"/>
</dbReference>
<dbReference type="EC" id="2.7.13.3" evidence="2"/>
<dbReference type="SMART" id="SM00448">
    <property type="entry name" value="REC"/>
    <property type="match status" value="1"/>
</dbReference>
<dbReference type="SUPFAM" id="SSF55785">
    <property type="entry name" value="PYP-like sensor domain (PAS domain)"/>
    <property type="match status" value="4"/>
</dbReference>
<dbReference type="SUPFAM" id="SSF47384">
    <property type="entry name" value="Homodimeric domain of signal transducing histidine kinase"/>
    <property type="match status" value="1"/>
</dbReference>
<dbReference type="PROSITE" id="PS50109">
    <property type="entry name" value="HIS_KIN"/>
    <property type="match status" value="1"/>
</dbReference>
<dbReference type="Pfam" id="PF08447">
    <property type="entry name" value="PAS_3"/>
    <property type="match status" value="1"/>
</dbReference>
<keyword evidence="3 6" id="KW-0597">Phosphoprotein</keyword>
<evidence type="ECO:0000256" key="4">
    <source>
        <dbReference type="ARBA" id="ARBA00022679"/>
    </source>
</evidence>
<dbReference type="CDD" id="cd00082">
    <property type="entry name" value="HisKA"/>
    <property type="match status" value="1"/>
</dbReference>
<dbReference type="InterPro" id="IPR001610">
    <property type="entry name" value="PAC"/>
</dbReference>
<keyword evidence="4" id="KW-0808">Transferase</keyword>
<keyword evidence="14" id="KW-1185">Reference proteome</keyword>
<evidence type="ECO:0000259" key="12">
    <source>
        <dbReference type="PROSITE" id="PS50113"/>
    </source>
</evidence>
<dbReference type="Gene3D" id="1.10.287.130">
    <property type="match status" value="1"/>
</dbReference>
<evidence type="ECO:0000313" key="13">
    <source>
        <dbReference type="EMBL" id="MBS2099394.1"/>
    </source>
</evidence>
<dbReference type="InterPro" id="IPR011006">
    <property type="entry name" value="CheY-like_superfamily"/>
</dbReference>
<keyword evidence="7" id="KW-0175">Coiled coil</keyword>
<dbReference type="Pfam" id="PF00072">
    <property type="entry name" value="Response_reg"/>
    <property type="match status" value="1"/>
</dbReference>
<dbReference type="Proteomes" id="UP000708576">
    <property type="component" value="Unassembled WGS sequence"/>
</dbReference>
<evidence type="ECO:0000259" key="10">
    <source>
        <dbReference type="PROSITE" id="PS50110"/>
    </source>
</evidence>
<evidence type="ECO:0000313" key="14">
    <source>
        <dbReference type="Proteomes" id="UP000708576"/>
    </source>
</evidence>
<dbReference type="CDD" id="cd13704">
    <property type="entry name" value="PBP2_HisK"/>
    <property type="match status" value="1"/>
</dbReference>
<dbReference type="InterPro" id="IPR035965">
    <property type="entry name" value="PAS-like_dom_sf"/>
</dbReference>
<dbReference type="InterPro" id="IPR003661">
    <property type="entry name" value="HisK_dim/P_dom"/>
</dbReference>
<dbReference type="InterPro" id="IPR000014">
    <property type="entry name" value="PAS"/>
</dbReference>
<dbReference type="InterPro" id="IPR004358">
    <property type="entry name" value="Sig_transdc_His_kin-like_C"/>
</dbReference>
<evidence type="ECO:0000259" key="9">
    <source>
        <dbReference type="PROSITE" id="PS50109"/>
    </source>
</evidence>
<dbReference type="PANTHER" id="PTHR43047">
    <property type="entry name" value="TWO-COMPONENT HISTIDINE PROTEIN KINASE"/>
    <property type="match status" value="1"/>
</dbReference>
<dbReference type="SUPFAM" id="SSF52172">
    <property type="entry name" value="CheY-like"/>
    <property type="match status" value="1"/>
</dbReference>
<dbReference type="InterPro" id="IPR036890">
    <property type="entry name" value="HATPase_C_sf"/>
</dbReference>
<dbReference type="Pfam" id="PF00497">
    <property type="entry name" value="SBP_bac_3"/>
    <property type="match status" value="1"/>
</dbReference>
<dbReference type="InterPro" id="IPR001638">
    <property type="entry name" value="Solute-binding_3/MltF_N"/>
</dbReference>
<keyword evidence="5" id="KW-0418">Kinase</keyword>
<comment type="catalytic activity">
    <reaction evidence="1">
        <text>ATP + protein L-histidine = ADP + protein N-phospho-L-histidine.</text>
        <dbReference type="EC" id="2.7.13.3"/>
    </reaction>
</comment>
<dbReference type="SMART" id="SM00387">
    <property type="entry name" value="HATPase_c"/>
    <property type="match status" value="1"/>
</dbReference>
<proteinExistence type="predicted"/>
<dbReference type="Pfam" id="PF00512">
    <property type="entry name" value="HisKA"/>
    <property type="match status" value="1"/>
</dbReference>
<protein>
    <recommendedName>
        <fullName evidence="2">histidine kinase</fullName>
        <ecNumber evidence="2">2.7.13.3</ecNumber>
    </recommendedName>
</protein>
<dbReference type="Gene3D" id="3.40.190.10">
    <property type="entry name" value="Periplasmic binding protein-like II"/>
    <property type="match status" value="2"/>
</dbReference>
<dbReference type="SUPFAM" id="SSF55874">
    <property type="entry name" value="ATPase domain of HSP90 chaperone/DNA topoisomerase II/histidine kinase"/>
    <property type="match status" value="1"/>
</dbReference>
<dbReference type="RefSeq" id="WP_212216635.1">
    <property type="nucleotide sequence ID" value="NZ_JAGUCO010000010.1"/>
</dbReference>
<dbReference type="Pfam" id="PF13426">
    <property type="entry name" value="PAS_9"/>
    <property type="match status" value="1"/>
</dbReference>
<feature type="domain" description="PAC" evidence="12">
    <location>
        <begin position="889"/>
        <end position="941"/>
    </location>
</feature>
<feature type="transmembrane region" description="Helical" evidence="8">
    <location>
        <begin position="270"/>
        <end position="293"/>
    </location>
</feature>
<feature type="domain" description="PAS" evidence="11">
    <location>
        <begin position="981"/>
        <end position="1051"/>
    </location>
</feature>
<organism evidence="13 14">
    <name type="scientific">Carboxylicivirga linearis</name>
    <dbReference type="NCBI Taxonomy" id="1628157"/>
    <lineage>
        <taxon>Bacteria</taxon>
        <taxon>Pseudomonadati</taxon>
        <taxon>Bacteroidota</taxon>
        <taxon>Bacteroidia</taxon>
        <taxon>Marinilabiliales</taxon>
        <taxon>Marinilabiliaceae</taxon>
        <taxon>Carboxylicivirga</taxon>
    </lineage>
</organism>
<dbReference type="Gene3D" id="3.40.50.2300">
    <property type="match status" value="1"/>
</dbReference>
<dbReference type="PROSITE" id="PS50110">
    <property type="entry name" value="RESPONSE_REGULATORY"/>
    <property type="match status" value="1"/>
</dbReference>
<evidence type="ECO:0000256" key="8">
    <source>
        <dbReference type="SAM" id="Phobius"/>
    </source>
</evidence>
<dbReference type="InterPro" id="IPR036097">
    <property type="entry name" value="HisK_dim/P_sf"/>
</dbReference>
<evidence type="ECO:0000256" key="6">
    <source>
        <dbReference type="PROSITE-ProRule" id="PRU00169"/>
    </source>
</evidence>
<dbReference type="CDD" id="cd16922">
    <property type="entry name" value="HATPase_EvgS-ArcB-TorS-like"/>
    <property type="match status" value="1"/>
</dbReference>
<dbReference type="SMART" id="SM00062">
    <property type="entry name" value="PBPb"/>
    <property type="match status" value="1"/>
</dbReference>